<dbReference type="STRING" id="211114.SAMN04489726_7988"/>
<evidence type="ECO:0000259" key="1">
    <source>
        <dbReference type="Pfam" id="PF24029"/>
    </source>
</evidence>
<proteinExistence type="predicted"/>
<reference evidence="3 4" key="1">
    <citation type="submission" date="2016-10" db="EMBL/GenBank/DDBJ databases">
        <authorList>
            <person name="de Groot N.N."/>
        </authorList>
    </citation>
    <scope>NUCLEOTIDE SEQUENCE [LARGE SCALE GENOMIC DNA]</scope>
    <source>
        <strain evidence="3 4">DSM 44149</strain>
    </source>
</reference>
<name>A0A1H0DTX8_ALLAB</name>
<sequence length="266" mass="28349">MTDTDLDTVEQAACTCACHLGGTRPTCSLPGGCATLHQEHSDPRELRRLHADLRAAVARLTEPAEHTVYRDNGTREIASVPSLLAQLEASLLHGAERRASSGGGSRMPLNVGAVQLLAEIQAGVTDLAAQARVRLTPGETVSARLTAVTSVIGGWISAEAIRPVVTGLEAWARAINELLDPPRRMHLDAACPVCEARIVHQYDLAGDIVRLPALQVSIHGCVCLACQTSWHGPGLKHLAALIDQPAIEEPDHADTEDQREQPAHGQ</sequence>
<feature type="domain" description="DUF7340" evidence="1">
    <location>
        <begin position="183"/>
        <end position="244"/>
    </location>
</feature>
<evidence type="ECO:0000313" key="3">
    <source>
        <dbReference type="EMBL" id="SDN73451.1"/>
    </source>
</evidence>
<evidence type="ECO:0000313" key="4">
    <source>
        <dbReference type="Proteomes" id="UP000183376"/>
    </source>
</evidence>
<accession>A0A1H0DTX8</accession>
<dbReference type="Pfam" id="PF24030">
    <property type="entry name" value="DUF7341"/>
    <property type="match status" value="1"/>
</dbReference>
<dbReference type="eggNOG" id="ENOG5030M35">
    <property type="taxonomic scope" value="Bacteria"/>
</dbReference>
<dbReference type="Proteomes" id="UP000183376">
    <property type="component" value="Chromosome I"/>
</dbReference>
<feature type="domain" description="DUF7341" evidence="2">
    <location>
        <begin position="45"/>
        <end position="179"/>
    </location>
</feature>
<dbReference type="InterPro" id="IPR055764">
    <property type="entry name" value="DUF7340"/>
</dbReference>
<dbReference type="OrthoDB" id="3700898at2"/>
<protein>
    <submittedName>
        <fullName evidence="3">Uncharacterized protein</fullName>
    </submittedName>
</protein>
<evidence type="ECO:0000259" key="2">
    <source>
        <dbReference type="Pfam" id="PF24030"/>
    </source>
</evidence>
<keyword evidence="4" id="KW-1185">Reference proteome</keyword>
<dbReference type="AlphaFoldDB" id="A0A1H0DTX8"/>
<dbReference type="Pfam" id="PF24029">
    <property type="entry name" value="DUF7340"/>
    <property type="match status" value="1"/>
</dbReference>
<gene>
    <name evidence="3" type="ORF">SAMN04489726_7988</name>
</gene>
<dbReference type="EMBL" id="LT629701">
    <property type="protein sequence ID" value="SDN73451.1"/>
    <property type="molecule type" value="Genomic_DNA"/>
</dbReference>
<organism evidence="3 4">
    <name type="scientific">Allokutzneria albata</name>
    <name type="common">Kibdelosporangium albatum</name>
    <dbReference type="NCBI Taxonomy" id="211114"/>
    <lineage>
        <taxon>Bacteria</taxon>
        <taxon>Bacillati</taxon>
        <taxon>Actinomycetota</taxon>
        <taxon>Actinomycetes</taxon>
        <taxon>Pseudonocardiales</taxon>
        <taxon>Pseudonocardiaceae</taxon>
        <taxon>Allokutzneria</taxon>
    </lineage>
</organism>
<dbReference type="InterPro" id="IPR055765">
    <property type="entry name" value="DUF7341"/>
</dbReference>
<dbReference type="RefSeq" id="WP_030431977.1">
    <property type="nucleotide sequence ID" value="NZ_JOEF01000022.1"/>
</dbReference>